<accession>A0AAJ0HX24</accession>
<keyword evidence="2" id="KW-1185">Reference proteome</keyword>
<organism evidence="1 2">
    <name type="scientific">Lasiosphaeria hispida</name>
    <dbReference type="NCBI Taxonomy" id="260671"/>
    <lineage>
        <taxon>Eukaryota</taxon>
        <taxon>Fungi</taxon>
        <taxon>Dikarya</taxon>
        <taxon>Ascomycota</taxon>
        <taxon>Pezizomycotina</taxon>
        <taxon>Sordariomycetes</taxon>
        <taxon>Sordariomycetidae</taxon>
        <taxon>Sordariales</taxon>
        <taxon>Lasiosphaeriaceae</taxon>
        <taxon>Lasiosphaeria</taxon>
    </lineage>
</organism>
<reference evidence="1" key="1">
    <citation type="journal article" date="2023" name="Mol. Phylogenet. Evol.">
        <title>Genome-scale phylogeny and comparative genomics of the fungal order Sordariales.</title>
        <authorList>
            <person name="Hensen N."/>
            <person name="Bonometti L."/>
            <person name="Westerberg I."/>
            <person name="Brannstrom I.O."/>
            <person name="Guillou S."/>
            <person name="Cros-Aarteil S."/>
            <person name="Calhoun S."/>
            <person name="Haridas S."/>
            <person name="Kuo A."/>
            <person name="Mondo S."/>
            <person name="Pangilinan J."/>
            <person name="Riley R."/>
            <person name="LaButti K."/>
            <person name="Andreopoulos B."/>
            <person name="Lipzen A."/>
            <person name="Chen C."/>
            <person name="Yan M."/>
            <person name="Daum C."/>
            <person name="Ng V."/>
            <person name="Clum A."/>
            <person name="Steindorff A."/>
            <person name="Ohm R.A."/>
            <person name="Martin F."/>
            <person name="Silar P."/>
            <person name="Natvig D.O."/>
            <person name="Lalanne C."/>
            <person name="Gautier V."/>
            <person name="Ament-Velasquez S.L."/>
            <person name="Kruys A."/>
            <person name="Hutchinson M.I."/>
            <person name="Powell A.J."/>
            <person name="Barry K."/>
            <person name="Miller A.N."/>
            <person name="Grigoriev I.V."/>
            <person name="Debuchy R."/>
            <person name="Gladieux P."/>
            <person name="Hiltunen Thoren M."/>
            <person name="Johannesson H."/>
        </authorList>
    </citation>
    <scope>NUCLEOTIDE SEQUENCE</scope>
    <source>
        <strain evidence="1">CBS 955.72</strain>
    </source>
</reference>
<evidence type="ECO:0000313" key="1">
    <source>
        <dbReference type="EMBL" id="KAK3364272.1"/>
    </source>
</evidence>
<gene>
    <name evidence="1" type="ORF">B0T25DRAFT_598185</name>
</gene>
<evidence type="ECO:0000313" key="2">
    <source>
        <dbReference type="Proteomes" id="UP001275084"/>
    </source>
</evidence>
<proteinExistence type="predicted"/>
<dbReference type="EMBL" id="JAUIQD010000001">
    <property type="protein sequence ID" value="KAK3364272.1"/>
    <property type="molecule type" value="Genomic_DNA"/>
</dbReference>
<protein>
    <submittedName>
        <fullName evidence="1">Uncharacterized protein</fullName>
    </submittedName>
</protein>
<reference evidence="1" key="2">
    <citation type="submission" date="2023-06" db="EMBL/GenBank/DDBJ databases">
        <authorList>
            <consortium name="Lawrence Berkeley National Laboratory"/>
            <person name="Haridas S."/>
            <person name="Hensen N."/>
            <person name="Bonometti L."/>
            <person name="Westerberg I."/>
            <person name="Brannstrom I.O."/>
            <person name="Guillou S."/>
            <person name="Cros-Aarteil S."/>
            <person name="Calhoun S."/>
            <person name="Kuo A."/>
            <person name="Mondo S."/>
            <person name="Pangilinan J."/>
            <person name="Riley R."/>
            <person name="Labutti K."/>
            <person name="Andreopoulos B."/>
            <person name="Lipzen A."/>
            <person name="Chen C."/>
            <person name="Yanf M."/>
            <person name="Daum C."/>
            <person name="Ng V."/>
            <person name="Clum A."/>
            <person name="Steindorff A."/>
            <person name="Ohm R."/>
            <person name="Martin F."/>
            <person name="Silar P."/>
            <person name="Natvig D."/>
            <person name="Lalanne C."/>
            <person name="Gautier V."/>
            <person name="Ament-Velasquez S.L."/>
            <person name="Kruys A."/>
            <person name="Hutchinson M.I."/>
            <person name="Powell A.J."/>
            <person name="Barry K."/>
            <person name="Miller A.N."/>
            <person name="Grigoriev I.V."/>
            <person name="Debuchy R."/>
            <person name="Gladieux P."/>
            <person name="Thoren M.H."/>
            <person name="Johannesson H."/>
        </authorList>
    </citation>
    <scope>NUCLEOTIDE SEQUENCE</scope>
    <source>
        <strain evidence="1">CBS 955.72</strain>
    </source>
</reference>
<name>A0AAJ0HX24_9PEZI</name>
<dbReference type="AlphaFoldDB" id="A0AAJ0HX24"/>
<dbReference type="Proteomes" id="UP001275084">
    <property type="component" value="Unassembled WGS sequence"/>
</dbReference>
<comment type="caution">
    <text evidence="1">The sequence shown here is derived from an EMBL/GenBank/DDBJ whole genome shotgun (WGS) entry which is preliminary data.</text>
</comment>
<sequence length="542" mass="59849">MAARQRQPLGTLDGNIIEARWGIGQRQEKVKGQRQSLEMPLACERRSLCAAQISPSAHIEACLPNVIEPHDTAGLPNTTEPPETDAFFTDSLWAQVRLSLAEPTTTVSSCYQDETTASDTATAPPASFLETYGIVVLPLSVKVPDDLSRSMLAQPPSWPELEPPAEVMVSKNEADKFAREHMAIKNDKALEMNMYRYLAKPHSYAPTPSTSKDKAAWHLQQHWQQLFKRSSPLWTTPPPVMLPGRDATKADPMPCKIRPECTYWLGVPSDPSNLRSRLGSSTLLANHRAVYPYMSIDFVHTVTTPDDPANMMTLREAVDETVVLAGCIALWNRFVLRERASAEEDATCNVDASSNQDGDAKTSRPDRILNIEQRLVKGIAFHIVLVSKNAWEVWQLTPRVCAPPRHSTPCIFPARLASSSTAQNLATAPATTNACVPPKYRKAASFLGTAPRRLPYLPTTKSEQEYKADKRSNRGTMLTASGDEPLITSAWAGCNLRRVAFSSCDEASDLGELAAWVNRVHVWARDVYGQGVKEDCEVAWSA</sequence>